<accession>A0A0F5MP44</accession>
<dbReference type="EMBL" id="JYHA01000090">
    <property type="protein sequence ID" value="KKB96329.1"/>
    <property type="molecule type" value="Genomic_DNA"/>
</dbReference>
<dbReference type="AlphaFoldDB" id="A0A0F5MP44"/>
<sequence length="185" mass="21168">MKKILLILLLSFVAACASNISSMKELRFNQKDPYNLNVGTIEIVDDNNEPDKISIDLPIYPDSSLKIWANDRIKSVSENKSKFKVSINKAFITETTIHAKRKLEEDQKLYKISLDVKFELYDNDPIFPSAEMMINVSRSKSIDDNKSLNEKRSLCYGLITDALGDLDSKFTENFPSYFNNIKVID</sequence>
<feature type="signal peptide" evidence="1">
    <location>
        <begin position="1"/>
        <end position="17"/>
    </location>
</feature>
<keyword evidence="3" id="KW-1185">Reference proteome</keyword>
<dbReference type="PROSITE" id="PS51257">
    <property type="entry name" value="PROKAR_LIPOPROTEIN"/>
    <property type="match status" value="1"/>
</dbReference>
<name>A0A0F5MP44_9RICK</name>
<evidence type="ECO:0000313" key="2">
    <source>
        <dbReference type="EMBL" id="KKB96329.1"/>
    </source>
</evidence>
<evidence type="ECO:0000256" key="1">
    <source>
        <dbReference type="SAM" id="SignalP"/>
    </source>
</evidence>
<reference evidence="2 3" key="1">
    <citation type="submission" date="2015-02" db="EMBL/GenBank/DDBJ databases">
        <title>Single cell genomics of a rare environmental alphaproteobacterium provides unique insights into Rickettsiaceae evolution.</title>
        <authorList>
            <person name="Martijn J."/>
            <person name="Schulz F."/>
            <person name="Zaremba-Niedzwiedzka K."/>
            <person name="Viklund J."/>
            <person name="Stepanauskas R."/>
            <person name="Andersson S.G.E."/>
            <person name="Horn M."/>
            <person name="Guy L."/>
            <person name="Ettema T.J.G."/>
        </authorList>
    </citation>
    <scope>NUCLEOTIDE SEQUENCE [LARGE SCALE GENOMIC DNA]</scope>
    <source>
        <strain evidence="2 3">SCGC AAA041-L04</strain>
    </source>
</reference>
<gene>
    <name evidence="2" type="ORF">SZ25_00595</name>
</gene>
<proteinExistence type="predicted"/>
<evidence type="ECO:0008006" key="4">
    <source>
        <dbReference type="Google" id="ProtNLM"/>
    </source>
</evidence>
<comment type="caution">
    <text evidence="2">The sequence shown here is derived from an EMBL/GenBank/DDBJ whole genome shotgun (WGS) entry which is preliminary data.</text>
</comment>
<evidence type="ECO:0000313" key="3">
    <source>
        <dbReference type="Proteomes" id="UP000033358"/>
    </source>
</evidence>
<keyword evidence="1" id="KW-0732">Signal</keyword>
<feature type="chain" id="PRO_5002493143" description="Lipoprotein" evidence="1">
    <location>
        <begin position="18"/>
        <end position="185"/>
    </location>
</feature>
<dbReference type="Proteomes" id="UP000033358">
    <property type="component" value="Unassembled WGS sequence"/>
</dbReference>
<organism evidence="2 3">
    <name type="scientific">Candidatus Arcanibacter lacustris</name>
    <dbReference type="NCBI Taxonomy" id="1607817"/>
    <lineage>
        <taxon>Bacteria</taxon>
        <taxon>Pseudomonadati</taxon>
        <taxon>Pseudomonadota</taxon>
        <taxon>Alphaproteobacteria</taxon>
        <taxon>Rickettsiales</taxon>
        <taxon>Candidatus Arcanibacter</taxon>
    </lineage>
</organism>
<protein>
    <recommendedName>
        <fullName evidence="4">Lipoprotein</fullName>
    </recommendedName>
</protein>